<evidence type="ECO:0000313" key="2">
    <source>
        <dbReference type="EMBL" id="GIH04384.1"/>
    </source>
</evidence>
<keyword evidence="1" id="KW-0812">Transmembrane</keyword>
<gene>
    <name evidence="2" type="ORF">Rhe02_24510</name>
</gene>
<keyword evidence="1" id="KW-0472">Membrane</keyword>
<dbReference type="Proteomes" id="UP000612899">
    <property type="component" value="Unassembled WGS sequence"/>
</dbReference>
<evidence type="ECO:0000256" key="1">
    <source>
        <dbReference type="SAM" id="Phobius"/>
    </source>
</evidence>
<keyword evidence="1" id="KW-1133">Transmembrane helix</keyword>
<feature type="transmembrane region" description="Helical" evidence="1">
    <location>
        <begin position="35"/>
        <end position="58"/>
    </location>
</feature>
<evidence type="ECO:0000313" key="3">
    <source>
        <dbReference type="Proteomes" id="UP000612899"/>
    </source>
</evidence>
<feature type="transmembrane region" description="Helical" evidence="1">
    <location>
        <begin position="65"/>
        <end position="87"/>
    </location>
</feature>
<feature type="transmembrane region" description="Helical" evidence="1">
    <location>
        <begin position="93"/>
        <end position="115"/>
    </location>
</feature>
<protein>
    <submittedName>
        <fullName evidence="2">Uncharacterized protein</fullName>
    </submittedName>
</protein>
<reference evidence="2" key="1">
    <citation type="submission" date="2021-01" db="EMBL/GenBank/DDBJ databases">
        <title>Whole genome shotgun sequence of Rhizocola hellebori NBRC 109834.</title>
        <authorList>
            <person name="Komaki H."/>
            <person name="Tamura T."/>
        </authorList>
    </citation>
    <scope>NUCLEOTIDE SEQUENCE</scope>
    <source>
        <strain evidence="2">NBRC 109834</strain>
    </source>
</reference>
<name>A0A8J3Q6N2_9ACTN</name>
<proteinExistence type="predicted"/>
<sequence>MGMSSPKGNVVFVLLLVQAATILLATVGELLFMSGLFFYALVPLARAVLLITFGSLALRGHRGALIGLVVLEALSLLGFVLSVGVGLLPTLDFTPTLTGLFTTGFLPIVVIVYCAQMLTRPKSKTVGVAA</sequence>
<dbReference type="EMBL" id="BONY01000012">
    <property type="protein sequence ID" value="GIH04384.1"/>
    <property type="molecule type" value="Genomic_DNA"/>
</dbReference>
<dbReference type="AlphaFoldDB" id="A0A8J3Q6N2"/>
<keyword evidence="3" id="KW-1185">Reference proteome</keyword>
<accession>A0A8J3Q6N2</accession>
<comment type="caution">
    <text evidence="2">The sequence shown here is derived from an EMBL/GenBank/DDBJ whole genome shotgun (WGS) entry which is preliminary data.</text>
</comment>
<organism evidence="2 3">
    <name type="scientific">Rhizocola hellebori</name>
    <dbReference type="NCBI Taxonomy" id="1392758"/>
    <lineage>
        <taxon>Bacteria</taxon>
        <taxon>Bacillati</taxon>
        <taxon>Actinomycetota</taxon>
        <taxon>Actinomycetes</taxon>
        <taxon>Micromonosporales</taxon>
        <taxon>Micromonosporaceae</taxon>
        <taxon>Rhizocola</taxon>
    </lineage>
</organism>